<dbReference type="Proteomes" id="UP000887116">
    <property type="component" value="Unassembled WGS sequence"/>
</dbReference>
<proteinExistence type="predicted"/>
<protein>
    <submittedName>
        <fullName evidence="1">Uncharacterized protein</fullName>
    </submittedName>
</protein>
<dbReference type="EMBL" id="BMAO01033310">
    <property type="protein sequence ID" value="GFQ88584.1"/>
    <property type="molecule type" value="Genomic_DNA"/>
</dbReference>
<comment type="caution">
    <text evidence="1">The sequence shown here is derived from an EMBL/GenBank/DDBJ whole genome shotgun (WGS) entry which is preliminary data.</text>
</comment>
<keyword evidence="2" id="KW-1185">Reference proteome</keyword>
<evidence type="ECO:0000313" key="2">
    <source>
        <dbReference type="Proteomes" id="UP000887116"/>
    </source>
</evidence>
<evidence type="ECO:0000313" key="1">
    <source>
        <dbReference type="EMBL" id="GFQ88584.1"/>
    </source>
</evidence>
<dbReference type="AlphaFoldDB" id="A0A8X6HL13"/>
<name>A0A8X6HL13_TRICU</name>
<organism evidence="1 2">
    <name type="scientific">Trichonephila clavata</name>
    <name type="common">Joro spider</name>
    <name type="synonym">Nephila clavata</name>
    <dbReference type="NCBI Taxonomy" id="2740835"/>
    <lineage>
        <taxon>Eukaryota</taxon>
        <taxon>Metazoa</taxon>
        <taxon>Ecdysozoa</taxon>
        <taxon>Arthropoda</taxon>
        <taxon>Chelicerata</taxon>
        <taxon>Arachnida</taxon>
        <taxon>Araneae</taxon>
        <taxon>Araneomorphae</taxon>
        <taxon>Entelegynae</taxon>
        <taxon>Araneoidea</taxon>
        <taxon>Nephilidae</taxon>
        <taxon>Trichonephila</taxon>
    </lineage>
</organism>
<gene>
    <name evidence="1" type="ORF">TNCT_359001</name>
</gene>
<reference evidence="1" key="1">
    <citation type="submission" date="2020-07" db="EMBL/GenBank/DDBJ databases">
        <title>Multicomponent nature underlies the extraordinary mechanical properties of spider dragline silk.</title>
        <authorList>
            <person name="Kono N."/>
            <person name="Nakamura H."/>
            <person name="Mori M."/>
            <person name="Yoshida Y."/>
            <person name="Ohtoshi R."/>
            <person name="Malay A.D."/>
            <person name="Moran D.A.P."/>
            <person name="Tomita M."/>
            <person name="Numata K."/>
            <person name="Arakawa K."/>
        </authorList>
    </citation>
    <scope>NUCLEOTIDE SEQUENCE</scope>
</reference>
<sequence length="80" mass="9033">MSQGRQESIRPPGHYGNDPPFFPLFLDFPLLPPDRYAGRSELDGENPCTGMFGEWIGLMKEVPVNCFVWEFGDEKVCPIG</sequence>
<accession>A0A8X6HL13</accession>